<evidence type="ECO:0000313" key="1">
    <source>
        <dbReference type="Proteomes" id="UP000095286"/>
    </source>
</evidence>
<protein>
    <submittedName>
        <fullName evidence="2">Uncharacterized protein</fullName>
    </submittedName>
</protein>
<organism evidence="1 2">
    <name type="scientific">Rhabditophanes sp. KR3021</name>
    <dbReference type="NCBI Taxonomy" id="114890"/>
    <lineage>
        <taxon>Eukaryota</taxon>
        <taxon>Metazoa</taxon>
        <taxon>Ecdysozoa</taxon>
        <taxon>Nematoda</taxon>
        <taxon>Chromadorea</taxon>
        <taxon>Rhabditida</taxon>
        <taxon>Tylenchina</taxon>
        <taxon>Panagrolaimomorpha</taxon>
        <taxon>Strongyloidoidea</taxon>
        <taxon>Alloionematidae</taxon>
        <taxon>Rhabditophanes</taxon>
    </lineage>
</organism>
<evidence type="ECO:0000313" key="2">
    <source>
        <dbReference type="WBParaSite" id="RSKR_0000805500.1"/>
    </source>
</evidence>
<accession>A0AC35U7V5</accession>
<dbReference type="Proteomes" id="UP000095286">
    <property type="component" value="Unplaced"/>
</dbReference>
<name>A0AC35U7V5_9BILA</name>
<reference evidence="2" key="1">
    <citation type="submission" date="2016-11" db="UniProtKB">
        <authorList>
            <consortium name="WormBaseParasite"/>
        </authorList>
    </citation>
    <scope>IDENTIFICATION</scope>
    <source>
        <strain evidence="2">KR3021</strain>
    </source>
</reference>
<proteinExistence type="predicted"/>
<sequence>MGKILNAEANSDEKFVMKKTINLATPLEHPINVKSLSDLLENRIYNQPQRKFFVLTSDDASFLPHGTSMFYPSSSNNMRSEKTPYSKKSLKKFHSSQSRNCFFSPINCMIQHDVKKIRKMMDLSS</sequence>
<dbReference type="WBParaSite" id="RSKR_0000805500.1">
    <property type="protein sequence ID" value="RSKR_0000805500.1"/>
    <property type="gene ID" value="RSKR_0000805500"/>
</dbReference>